<name>A0A8J7J1P5_9RHOB</name>
<dbReference type="EMBL" id="JAELVR010000002">
    <property type="protein sequence ID" value="MBJ6370565.1"/>
    <property type="molecule type" value="Genomic_DNA"/>
</dbReference>
<reference evidence="1" key="1">
    <citation type="submission" date="2020-12" db="EMBL/GenBank/DDBJ databases">
        <title>Sedimentitalea sp. nov., isolated from sand in Incheon.</title>
        <authorList>
            <person name="Kim W."/>
        </authorList>
    </citation>
    <scope>NUCLEOTIDE SEQUENCE</scope>
    <source>
        <strain evidence="1">CAU 1593</strain>
    </source>
</reference>
<organism evidence="1 2">
    <name type="scientific">Sedimentitalea arenosa</name>
    <dbReference type="NCBI Taxonomy" id="2798803"/>
    <lineage>
        <taxon>Bacteria</taxon>
        <taxon>Pseudomonadati</taxon>
        <taxon>Pseudomonadota</taxon>
        <taxon>Alphaproteobacteria</taxon>
        <taxon>Rhodobacterales</taxon>
        <taxon>Paracoccaceae</taxon>
        <taxon>Sedimentitalea</taxon>
    </lineage>
</organism>
<dbReference type="AlphaFoldDB" id="A0A8J7J1P5"/>
<proteinExistence type="predicted"/>
<keyword evidence="2" id="KW-1185">Reference proteome</keyword>
<comment type="caution">
    <text evidence="1">The sequence shown here is derived from an EMBL/GenBank/DDBJ whole genome shotgun (WGS) entry which is preliminary data.</text>
</comment>
<evidence type="ECO:0000313" key="1">
    <source>
        <dbReference type="EMBL" id="MBJ6370565.1"/>
    </source>
</evidence>
<protein>
    <submittedName>
        <fullName evidence="1">TonB-dependent receptor</fullName>
    </submittedName>
</protein>
<dbReference type="SUPFAM" id="SSF56935">
    <property type="entry name" value="Porins"/>
    <property type="match status" value="1"/>
</dbReference>
<dbReference type="Proteomes" id="UP000619079">
    <property type="component" value="Unassembled WGS sequence"/>
</dbReference>
<accession>A0A8J7J1P5</accession>
<sequence length="266" mass="28566">MDGFVSYQDDSDLDGGGSFTATRSYLRAGGLYRFESGHSAGLFVSAGQLDYDFDIPGARPWSDINDIRVSVPLRFPVGDRVSAFLVPSLRYDYESGVSASDGRTYGAFAGLTWRVSDRLTIGPGVGFFTQIEDDDANVFPALLVDWDITDRWRLSTGTGLGATQGPGISLSYAYSDALRVSFGARYEELRFRLDDTGLAPGGVGQDRSVPVVISVNYDPTPNMSLSAFAGAEFGGELQLESAAGAVVSTQDYDTAPLFGLAFRVTF</sequence>
<gene>
    <name evidence="1" type="ORF">JF290_03405</name>
</gene>
<evidence type="ECO:0000313" key="2">
    <source>
        <dbReference type="Proteomes" id="UP000619079"/>
    </source>
</evidence>
<keyword evidence="1" id="KW-0675">Receptor</keyword>